<dbReference type="PRINTS" id="PR00039">
    <property type="entry name" value="HTHLYSR"/>
</dbReference>
<dbReference type="SUPFAM" id="SSF46785">
    <property type="entry name" value="Winged helix' DNA-binding domain"/>
    <property type="match status" value="1"/>
</dbReference>
<feature type="domain" description="HTH lysR-type" evidence="5">
    <location>
        <begin position="30"/>
        <end position="87"/>
    </location>
</feature>
<evidence type="ECO:0000259" key="5">
    <source>
        <dbReference type="PROSITE" id="PS50931"/>
    </source>
</evidence>
<dbReference type="Gene3D" id="3.40.190.10">
    <property type="entry name" value="Periplasmic binding protein-like II"/>
    <property type="match status" value="2"/>
</dbReference>
<sequence>MTFSHREIIPARPSVQYMEMAFIICHMYGMELRHIRYFLAVAEERNFTRAAARLGIGQPPLSSQIKDLEAEIGTLLFHRVAHGAELTEAGQAFLDGVAPLPGQVAAAVRAARRAARGEIGQLSIGLTGTAALNPIVPAAIRSFGRTYPDVELRVEEASSLTLLDNLVEGRLDVAILRPAASDPEGVREESLAEEPLVVALPAAHPAARGKGALDLATLRDDALILTPRSVGTSLHDAALAACRAAGFEPRLGQPAPQIASILSLVSAELGISLVPESMGGLNVHGVAFRSIRAPTPRIGLAVVYRRNRPPPLALNFAKVARDTARGRV</sequence>
<evidence type="ECO:0000256" key="2">
    <source>
        <dbReference type="ARBA" id="ARBA00023015"/>
    </source>
</evidence>
<evidence type="ECO:0000313" key="7">
    <source>
        <dbReference type="Proteomes" id="UP000433050"/>
    </source>
</evidence>
<evidence type="ECO:0000256" key="4">
    <source>
        <dbReference type="ARBA" id="ARBA00023163"/>
    </source>
</evidence>
<accession>A0A5S9PXK3</accession>
<dbReference type="PANTHER" id="PTHR30346:SF30">
    <property type="entry name" value="SMALL NEUTRAL PROTEASE REGULATORY PROTEIN"/>
    <property type="match status" value="1"/>
</dbReference>
<proteinExistence type="inferred from homology"/>
<dbReference type="Proteomes" id="UP000433050">
    <property type="component" value="Unassembled WGS sequence"/>
</dbReference>
<dbReference type="GO" id="GO:0003677">
    <property type="term" value="F:DNA binding"/>
    <property type="evidence" value="ECO:0007669"/>
    <property type="project" value="UniProtKB-KW"/>
</dbReference>
<keyword evidence="4" id="KW-0804">Transcription</keyword>
<dbReference type="EMBL" id="CACSAS010000001">
    <property type="protein sequence ID" value="CAA0109370.1"/>
    <property type="molecule type" value="Genomic_DNA"/>
</dbReference>
<evidence type="ECO:0000256" key="1">
    <source>
        <dbReference type="ARBA" id="ARBA00009437"/>
    </source>
</evidence>
<gene>
    <name evidence="6" type="primary">hcaR_2</name>
    <name evidence="6" type="ORF">STARVERO_03723</name>
</gene>
<comment type="similarity">
    <text evidence="1">Belongs to the LysR transcriptional regulatory family.</text>
</comment>
<dbReference type="GO" id="GO:0032993">
    <property type="term" value="C:protein-DNA complex"/>
    <property type="evidence" value="ECO:0007669"/>
    <property type="project" value="TreeGrafter"/>
</dbReference>
<dbReference type="Gene3D" id="1.10.10.10">
    <property type="entry name" value="Winged helix-like DNA-binding domain superfamily/Winged helix DNA-binding domain"/>
    <property type="match status" value="1"/>
</dbReference>
<dbReference type="Pfam" id="PF03466">
    <property type="entry name" value="LysR_substrate"/>
    <property type="match status" value="1"/>
</dbReference>
<dbReference type="PROSITE" id="PS50931">
    <property type="entry name" value="HTH_LYSR"/>
    <property type="match status" value="1"/>
</dbReference>
<evidence type="ECO:0000256" key="3">
    <source>
        <dbReference type="ARBA" id="ARBA00023125"/>
    </source>
</evidence>
<dbReference type="GO" id="GO:0003700">
    <property type="term" value="F:DNA-binding transcription factor activity"/>
    <property type="evidence" value="ECO:0007669"/>
    <property type="project" value="InterPro"/>
</dbReference>
<reference evidence="6 7" key="1">
    <citation type="submission" date="2019-12" db="EMBL/GenBank/DDBJ databases">
        <authorList>
            <person name="Reyes-Prieto M."/>
        </authorList>
    </citation>
    <scope>NUCLEOTIDE SEQUENCE [LARGE SCALE GENOMIC DNA]</scope>
    <source>
        <strain evidence="6">HF14-78462</strain>
    </source>
</reference>
<protein>
    <submittedName>
        <fullName evidence="6">Hca operon transcriptional activator HcaR</fullName>
    </submittedName>
</protein>
<keyword evidence="3" id="KW-0238">DNA-binding</keyword>
<keyword evidence="2" id="KW-0805">Transcription regulation</keyword>
<dbReference type="FunFam" id="1.10.10.10:FF:000001">
    <property type="entry name" value="LysR family transcriptional regulator"/>
    <property type="match status" value="1"/>
</dbReference>
<dbReference type="InterPro" id="IPR036390">
    <property type="entry name" value="WH_DNA-bd_sf"/>
</dbReference>
<evidence type="ECO:0000313" key="6">
    <source>
        <dbReference type="EMBL" id="CAA0109370.1"/>
    </source>
</evidence>
<dbReference type="PANTHER" id="PTHR30346">
    <property type="entry name" value="TRANSCRIPTIONAL DUAL REGULATOR HCAR-RELATED"/>
    <property type="match status" value="1"/>
</dbReference>
<dbReference type="InterPro" id="IPR036388">
    <property type="entry name" value="WH-like_DNA-bd_sf"/>
</dbReference>
<dbReference type="InterPro" id="IPR005119">
    <property type="entry name" value="LysR_subst-bd"/>
</dbReference>
<dbReference type="AlphaFoldDB" id="A0A5S9PXK3"/>
<keyword evidence="7" id="KW-1185">Reference proteome</keyword>
<organism evidence="6 7">
    <name type="scientific">Starkeya nomas</name>
    <dbReference type="NCBI Taxonomy" id="2666134"/>
    <lineage>
        <taxon>Bacteria</taxon>
        <taxon>Pseudomonadati</taxon>
        <taxon>Pseudomonadota</taxon>
        <taxon>Alphaproteobacteria</taxon>
        <taxon>Hyphomicrobiales</taxon>
        <taxon>Xanthobacteraceae</taxon>
        <taxon>Starkeya</taxon>
    </lineage>
</organism>
<dbReference type="Pfam" id="PF00126">
    <property type="entry name" value="HTH_1"/>
    <property type="match status" value="1"/>
</dbReference>
<dbReference type="SUPFAM" id="SSF53850">
    <property type="entry name" value="Periplasmic binding protein-like II"/>
    <property type="match status" value="1"/>
</dbReference>
<name>A0A5S9PXK3_9HYPH</name>
<dbReference type="InterPro" id="IPR000847">
    <property type="entry name" value="LysR_HTH_N"/>
</dbReference>